<feature type="transmembrane region" description="Helical" evidence="7">
    <location>
        <begin position="518"/>
        <end position="539"/>
    </location>
</feature>
<feature type="transmembrane region" description="Helical" evidence="7">
    <location>
        <begin position="889"/>
        <end position="909"/>
    </location>
</feature>
<feature type="transmembrane region" description="Helical" evidence="7">
    <location>
        <begin position="587"/>
        <end position="607"/>
    </location>
</feature>
<evidence type="ECO:0000256" key="1">
    <source>
        <dbReference type="ARBA" id="ARBA00004141"/>
    </source>
</evidence>
<keyword evidence="5" id="KW-0175">Coiled coil</keyword>
<keyword evidence="10" id="KW-1185">Reference proteome</keyword>
<dbReference type="PaxDb" id="2903-EOD18211"/>
<proteinExistence type="predicted"/>
<feature type="region of interest" description="Disordered" evidence="6">
    <location>
        <begin position="25"/>
        <end position="47"/>
    </location>
</feature>
<protein>
    <recommendedName>
        <fullName evidence="8">EamA domain-containing protein</fullName>
    </recommendedName>
</protein>
<dbReference type="EnsemblProtists" id="EOD18211">
    <property type="protein sequence ID" value="EOD18211"/>
    <property type="gene ID" value="EMIHUDRAFT_95991"/>
</dbReference>
<feature type="region of interest" description="Disordered" evidence="6">
    <location>
        <begin position="113"/>
        <end position="132"/>
    </location>
</feature>
<accession>A0A0D3J3X6</accession>
<dbReference type="Pfam" id="PF00892">
    <property type="entry name" value="EamA"/>
    <property type="match status" value="1"/>
</dbReference>
<feature type="transmembrane region" description="Helical" evidence="7">
    <location>
        <begin position="864"/>
        <end position="883"/>
    </location>
</feature>
<reference evidence="9" key="2">
    <citation type="submission" date="2024-10" db="UniProtKB">
        <authorList>
            <consortium name="EnsemblProtists"/>
        </authorList>
    </citation>
    <scope>IDENTIFICATION</scope>
</reference>
<feature type="coiled-coil region" evidence="5">
    <location>
        <begin position="143"/>
        <end position="170"/>
    </location>
</feature>
<feature type="transmembrane region" description="Helical" evidence="7">
    <location>
        <begin position="679"/>
        <end position="698"/>
    </location>
</feature>
<evidence type="ECO:0000256" key="5">
    <source>
        <dbReference type="SAM" id="Coils"/>
    </source>
</evidence>
<dbReference type="GO" id="GO:0016020">
    <property type="term" value="C:membrane"/>
    <property type="evidence" value="ECO:0007669"/>
    <property type="project" value="UniProtKB-SubCell"/>
</dbReference>
<dbReference type="PANTHER" id="PTHR23051">
    <property type="entry name" value="SOLUTE CARRIER FAMILY 35, MEMBER F5"/>
    <property type="match status" value="1"/>
</dbReference>
<dbReference type="AlphaFoldDB" id="A0A0D3J3X6"/>
<feature type="compositionally biased region" description="Pro residues" evidence="6">
    <location>
        <begin position="354"/>
        <end position="368"/>
    </location>
</feature>
<keyword evidence="3 7" id="KW-1133">Transmembrane helix</keyword>
<dbReference type="GeneID" id="19046212"/>
<dbReference type="Gene3D" id="1.10.3730.20">
    <property type="match status" value="1"/>
</dbReference>
<keyword evidence="4 7" id="KW-0472">Membrane</keyword>
<comment type="subcellular location">
    <subcellularLocation>
        <location evidence="1">Membrane</location>
        <topology evidence="1">Multi-pass membrane protein</topology>
    </subcellularLocation>
</comment>
<dbReference type="Proteomes" id="UP000013827">
    <property type="component" value="Unassembled WGS sequence"/>
</dbReference>
<reference evidence="10" key="1">
    <citation type="journal article" date="2013" name="Nature">
        <title>Pan genome of the phytoplankton Emiliania underpins its global distribution.</title>
        <authorList>
            <person name="Read B.A."/>
            <person name="Kegel J."/>
            <person name="Klute M.J."/>
            <person name="Kuo A."/>
            <person name="Lefebvre S.C."/>
            <person name="Maumus F."/>
            <person name="Mayer C."/>
            <person name="Miller J."/>
            <person name="Monier A."/>
            <person name="Salamov A."/>
            <person name="Young J."/>
            <person name="Aguilar M."/>
            <person name="Claverie J.M."/>
            <person name="Frickenhaus S."/>
            <person name="Gonzalez K."/>
            <person name="Herman E.K."/>
            <person name="Lin Y.C."/>
            <person name="Napier J."/>
            <person name="Ogata H."/>
            <person name="Sarno A.F."/>
            <person name="Shmutz J."/>
            <person name="Schroeder D."/>
            <person name="de Vargas C."/>
            <person name="Verret F."/>
            <person name="von Dassow P."/>
            <person name="Valentin K."/>
            <person name="Van de Peer Y."/>
            <person name="Wheeler G."/>
            <person name="Dacks J.B."/>
            <person name="Delwiche C.F."/>
            <person name="Dyhrman S.T."/>
            <person name="Glockner G."/>
            <person name="John U."/>
            <person name="Richards T."/>
            <person name="Worden A.Z."/>
            <person name="Zhang X."/>
            <person name="Grigoriev I.V."/>
            <person name="Allen A.E."/>
            <person name="Bidle K."/>
            <person name="Borodovsky M."/>
            <person name="Bowler C."/>
            <person name="Brownlee C."/>
            <person name="Cock J.M."/>
            <person name="Elias M."/>
            <person name="Gladyshev V.N."/>
            <person name="Groth M."/>
            <person name="Guda C."/>
            <person name="Hadaegh A."/>
            <person name="Iglesias-Rodriguez M.D."/>
            <person name="Jenkins J."/>
            <person name="Jones B.M."/>
            <person name="Lawson T."/>
            <person name="Leese F."/>
            <person name="Lindquist E."/>
            <person name="Lobanov A."/>
            <person name="Lomsadze A."/>
            <person name="Malik S.B."/>
            <person name="Marsh M.E."/>
            <person name="Mackinder L."/>
            <person name="Mock T."/>
            <person name="Mueller-Roeber B."/>
            <person name="Pagarete A."/>
            <person name="Parker M."/>
            <person name="Probert I."/>
            <person name="Quesneville H."/>
            <person name="Raines C."/>
            <person name="Rensing S.A."/>
            <person name="Riano-Pachon D.M."/>
            <person name="Richier S."/>
            <person name="Rokitta S."/>
            <person name="Shiraiwa Y."/>
            <person name="Soanes D.M."/>
            <person name="van der Giezen M."/>
            <person name="Wahlund T.M."/>
            <person name="Williams B."/>
            <person name="Wilson W."/>
            <person name="Wolfe G."/>
            <person name="Wurch L.L."/>
        </authorList>
    </citation>
    <scope>NUCLEOTIDE SEQUENCE</scope>
</reference>
<evidence type="ECO:0000256" key="7">
    <source>
        <dbReference type="SAM" id="Phobius"/>
    </source>
</evidence>
<feature type="region of interest" description="Disordered" evidence="6">
    <location>
        <begin position="411"/>
        <end position="439"/>
    </location>
</feature>
<dbReference type="PANTHER" id="PTHR23051:SF0">
    <property type="entry name" value="SOLUTE CARRIER FAMILY 35 MEMBER F5"/>
    <property type="match status" value="1"/>
</dbReference>
<feature type="region of interest" description="Disordered" evidence="6">
    <location>
        <begin position="219"/>
        <end position="397"/>
    </location>
</feature>
<dbReference type="HOGENOM" id="CLU_306629_0_0_1"/>
<feature type="compositionally biased region" description="Gly residues" evidence="6">
    <location>
        <begin position="225"/>
        <end position="246"/>
    </location>
</feature>
<evidence type="ECO:0000256" key="4">
    <source>
        <dbReference type="ARBA" id="ARBA00023136"/>
    </source>
</evidence>
<feature type="transmembrane region" description="Helical" evidence="7">
    <location>
        <begin position="829"/>
        <end position="852"/>
    </location>
</feature>
<feature type="compositionally biased region" description="Pro residues" evidence="6">
    <location>
        <begin position="271"/>
        <end position="287"/>
    </location>
</feature>
<feature type="domain" description="EamA" evidence="8">
    <location>
        <begin position="692"/>
        <end position="752"/>
    </location>
</feature>
<evidence type="ECO:0000313" key="9">
    <source>
        <dbReference type="EnsemblProtists" id="EOD18211"/>
    </source>
</evidence>
<evidence type="ECO:0000256" key="2">
    <source>
        <dbReference type="ARBA" id="ARBA00022692"/>
    </source>
</evidence>
<name>A0A0D3J3X6_EMIH1</name>
<feature type="transmembrane region" description="Helical" evidence="7">
    <location>
        <begin position="710"/>
        <end position="729"/>
    </location>
</feature>
<evidence type="ECO:0000256" key="6">
    <source>
        <dbReference type="SAM" id="MobiDB-lite"/>
    </source>
</evidence>
<feature type="transmembrane region" description="Helical" evidence="7">
    <location>
        <begin position="560"/>
        <end position="581"/>
    </location>
</feature>
<keyword evidence="2 7" id="KW-0812">Transmembrane</keyword>
<organism evidence="9 10">
    <name type="scientific">Emiliania huxleyi (strain CCMP1516)</name>
    <dbReference type="NCBI Taxonomy" id="280463"/>
    <lineage>
        <taxon>Eukaryota</taxon>
        <taxon>Haptista</taxon>
        <taxon>Haptophyta</taxon>
        <taxon>Prymnesiophyceae</taxon>
        <taxon>Isochrysidales</taxon>
        <taxon>Noelaerhabdaceae</taxon>
        <taxon>Emiliania</taxon>
    </lineage>
</organism>
<feature type="compositionally biased region" description="Low complexity" evidence="6">
    <location>
        <begin position="425"/>
        <end position="436"/>
    </location>
</feature>
<evidence type="ECO:0000313" key="10">
    <source>
        <dbReference type="Proteomes" id="UP000013827"/>
    </source>
</evidence>
<feature type="compositionally biased region" description="Basic residues" evidence="6">
    <location>
        <begin position="333"/>
        <end position="342"/>
    </location>
</feature>
<sequence>MSFAPPGPPGYYTFRPGPRAQLATWTDDEPAAADAPEPPRWWGHNEDLYNRPRRTRETVRTPDWDLSDRAAPLGRRHRPVALGAWQPAGEWQRQTTAKHRADPWAAPVVGTRRGTQSWAPAPKKPPAKQAGAGRRVRPYVAWAEAKEAALAAEERALEASKRRSEVLRKAMHEKRRAEREAAHRALLEQQAHVWRENLALARQNRANLLHCSCDRSTLSPSAQHGDGGGANGGGEGGEGGAKGGAGEAAHAILGPEPASLVPASLDFGELPSPPLRPRSPPPPPPPEGGGQTGEGAVVRCAATRHAAPPPPAAPRSAAWTVPPPASGEGGPPRRQRQQRRPRSPPVTIVAVDWPPKPPPEPLPAPPPAEEAAEVSAPAAPAVDFEEEEASPGSTPVSKAVQEVVLEVQAAAAAAEEGGAPEEEGAPALAEPPTTAEVDPDAGSQLLEVSSQLLEVSPREALQEADSPAPLRAAEMFLDSPFASHFLRQAVAASRKWRVLHGEGNSKSRQQNMVSSSSYAAPVAFVLIAVTLLLPASWFVAQWRSGALTISARLLRRVRGIVLVLVVVVLFTASTIVLQLVFEAEHHRKPFLITYISFSMQALYLLGYRVRAAAAVGRLVQGWGAAQGGYAAVRHVGDEAGLEMAQACAPRRAIGSGGGAGGDAGAAGTGRPSEVPSEVGLVYVAWRLGGLILCANLLFNVSLQYTSVSSATVIASSSAVWTLLFSAWLLGEPLSLLRVASVSCGLAGVLLVVYGGAGEGAWGDDEHHHHPHAARALARISHSAAAVAHRAELKHALGSAGLVASAACYGAYTVRLKREVPSEKEAPLPYLFGLMGASLLAAGPPALLLLHATGVERLELPARDNLLAICGNALLGTVVANLLLARAALLTSPLVVVVGLSLSIPLAMASDVARQRERLTPALLAGALAVWLAFLGVSVARVPKDGGLLGRMCAHCPTRCRHCAGLW</sequence>
<evidence type="ECO:0000259" key="8">
    <source>
        <dbReference type="Pfam" id="PF00892"/>
    </source>
</evidence>
<dbReference type="InterPro" id="IPR000620">
    <property type="entry name" value="EamA_dom"/>
</dbReference>
<dbReference type="InterPro" id="IPR037185">
    <property type="entry name" value="EmrE-like"/>
</dbReference>
<dbReference type="RefSeq" id="XP_005770640.1">
    <property type="nucleotide sequence ID" value="XM_005770583.1"/>
</dbReference>
<dbReference type="KEGG" id="ehx:EMIHUDRAFT_95991"/>
<feature type="transmembrane region" description="Helical" evidence="7">
    <location>
        <begin position="736"/>
        <end position="756"/>
    </location>
</feature>
<evidence type="ECO:0000256" key="3">
    <source>
        <dbReference type="ARBA" id="ARBA00022989"/>
    </source>
</evidence>
<dbReference type="SUPFAM" id="SSF103481">
    <property type="entry name" value="Multidrug resistance efflux transporter EmrE"/>
    <property type="match status" value="1"/>
</dbReference>
<feature type="transmembrane region" description="Helical" evidence="7">
    <location>
        <begin position="921"/>
        <end position="941"/>
    </location>
</feature>
<dbReference type="eggNOG" id="KOG2765">
    <property type="taxonomic scope" value="Eukaryota"/>
</dbReference>